<protein>
    <recommendedName>
        <fullName evidence="6">Recombinase domain-containing protein</fullName>
    </recommendedName>
</protein>
<dbReference type="EMBL" id="BPQI01000074">
    <property type="protein sequence ID" value="GJD56781.1"/>
    <property type="molecule type" value="Genomic_DNA"/>
</dbReference>
<reference evidence="2" key="3">
    <citation type="submission" date="2021-08" db="EMBL/GenBank/DDBJ databases">
        <authorList>
            <person name="Tani A."/>
            <person name="Ola A."/>
            <person name="Ogura Y."/>
            <person name="Katsura K."/>
            <person name="Hayashi T."/>
        </authorList>
    </citation>
    <scope>NUCLEOTIDE SEQUENCE</scope>
    <source>
        <strain evidence="2">DSM 22415</strain>
    </source>
</reference>
<keyword evidence="5" id="KW-1185">Reference proteome</keyword>
<evidence type="ECO:0000256" key="1">
    <source>
        <dbReference type="SAM" id="MobiDB-lite"/>
    </source>
</evidence>
<evidence type="ECO:0008006" key="6">
    <source>
        <dbReference type="Google" id="ProtNLM"/>
    </source>
</evidence>
<name>A0A564FUN5_9HYPH</name>
<evidence type="ECO:0000313" key="4">
    <source>
        <dbReference type="Proteomes" id="UP000401717"/>
    </source>
</evidence>
<evidence type="ECO:0000313" key="2">
    <source>
        <dbReference type="EMBL" id="GJD56781.1"/>
    </source>
</evidence>
<proteinExistence type="predicted"/>
<dbReference type="Proteomes" id="UP001055303">
    <property type="component" value="Unassembled WGS sequence"/>
</dbReference>
<dbReference type="Proteomes" id="UP000401717">
    <property type="component" value="Unassembled WGS sequence"/>
</dbReference>
<evidence type="ECO:0000313" key="5">
    <source>
        <dbReference type="Proteomes" id="UP001055303"/>
    </source>
</evidence>
<gene>
    <name evidence="2" type="ORF">IFDJLNFL_2678</name>
    <name evidence="3" type="ORF">MTDSW087_01401</name>
</gene>
<dbReference type="AlphaFoldDB" id="A0A564FUN5"/>
<organism evidence="3 4">
    <name type="scientific">Methylobacterium dankookense</name>
    <dbReference type="NCBI Taxonomy" id="560405"/>
    <lineage>
        <taxon>Bacteria</taxon>
        <taxon>Pseudomonadati</taxon>
        <taxon>Pseudomonadota</taxon>
        <taxon>Alphaproteobacteria</taxon>
        <taxon>Hyphomicrobiales</taxon>
        <taxon>Methylobacteriaceae</taxon>
        <taxon>Methylobacterium</taxon>
    </lineage>
</organism>
<dbReference type="EMBL" id="CABFVH010000006">
    <property type="protein sequence ID" value="VUF11717.1"/>
    <property type="molecule type" value="Genomic_DNA"/>
</dbReference>
<accession>A0A564FUN5</accession>
<evidence type="ECO:0000313" key="3">
    <source>
        <dbReference type="EMBL" id="VUF11717.1"/>
    </source>
</evidence>
<reference evidence="3 4" key="1">
    <citation type="submission" date="2019-06" db="EMBL/GenBank/DDBJ databases">
        <authorList>
            <person name="Rodrigo-Torres L."/>
            <person name="Arahal R. D."/>
            <person name="Lucena T."/>
        </authorList>
    </citation>
    <scope>NUCLEOTIDE SEQUENCE [LARGE SCALE GENOMIC DNA]</scope>
    <source>
        <strain evidence="3 4">SW08-7</strain>
    </source>
</reference>
<feature type="region of interest" description="Disordered" evidence="1">
    <location>
        <begin position="88"/>
        <end position="110"/>
    </location>
</feature>
<reference evidence="2" key="2">
    <citation type="journal article" date="2021" name="Front. Microbiol.">
        <title>Comprehensive Comparative Genomics and Phenotyping of Methylobacterium Species.</title>
        <authorList>
            <person name="Alessa O."/>
            <person name="Ogura Y."/>
            <person name="Fujitani Y."/>
            <person name="Takami H."/>
            <person name="Hayashi T."/>
            <person name="Sahin N."/>
            <person name="Tani A."/>
        </authorList>
    </citation>
    <scope>NUCLEOTIDE SEQUENCE</scope>
    <source>
        <strain evidence="2">DSM 22415</strain>
    </source>
</reference>
<sequence>MPVVLLRRLGNPTNLPEAQAKGAEANKARADREVRELMPLVQQLRQAGKEKAHEIAEGLNAMGRQTSRGESWKPTNIRRLSKQVDELEAAQRAAEEAKRYEGNPSWGAFS</sequence>